<evidence type="ECO:0000256" key="8">
    <source>
        <dbReference type="SAM" id="MobiDB-lite"/>
    </source>
</evidence>
<dbReference type="GeneID" id="119738750"/>
<dbReference type="Proteomes" id="UP000887568">
    <property type="component" value="Unplaced"/>
</dbReference>
<evidence type="ECO:0000256" key="7">
    <source>
        <dbReference type="RuleBase" id="RU363059"/>
    </source>
</evidence>
<dbReference type="OrthoDB" id="19102at2759"/>
<dbReference type="PANTHER" id="PTHR11009">
    <property type="entry name" value="DER1-LIKE PROTEIN, DERLIN"/>
    <property type="match status" value="1"/>
</dbReference>
<evidence type="ECO:0000256" key="1">
    <source>
        <dbReference type="ARBA" id="ARBA00004477"/>
    </source>
</evidence>
<evidence type="ECO:0000256" key="3">
    <source>
        <dbReference type="ARBA" id="ARBA00022692"/>
    </source>
</evidence>
<evidence type="ECO:0000256" key="4">
    <source>
        <dbReference type="ARBA" id="ARBA00022824"/>
    </source>
</evidence>
<dbReference type="InterPro" id="IPR035952">
    <property type="entry name" value="Rhomboid-like_sf"/>
</dbReference>
<dbReference type="RefSeq" id="XP_038069627.1">
    <property type="nucleotide sequence ID" value="XM_038213699.1"/>
</dbReference>
<dbReference type="OMA" id="LWRCVTS"/>
<comment type="similarity">
    <text evidence="2 7">Belongs to the derlin family.</text>
</comment>
<feature type="transmembrane region" description="Helical" evidence="7">
    <location>
        <begin position="20"/>
        <end position="42"/>
    </location>
</feature>
<feature type="transmembrane region" description="Helical" evidence="7">
    <location>
        <begin position="156"/>
        <end position="188"/>
    </location>
</feature>
<feature type="region of interest" description="Disordered" evidence="8">
    <location>
        <begin position="224"/>
        <end position="255"/>
    </location>
</feature>
<comment type="function">
    <text evidence="7">May be involved in the degradation of misfolded endoplasmic reticulum (ER) luminal proteins.</text>
</comment>
<name>A0A914B0V7_PATMI</name>
<keyword evidence="5 7" id="KW-1133">Transmembrane helix</keyword>
<proteinExistence type="inferred from homology"/>
<reference evidence="9" key="1">
    <citation type="submission" date="2022-11" db="UniProtKB">
        <authorList>
            <consortium name="EnsemblMetazoa"/>
        </authorList>
    </citation>
    <scope>IDENTIFICATION</scope>
</reference>
<keyword evidence="10" id="KW-1185">Reference proteome</keyword>
<dbReference type="SUPFAM" id="SSF144091">
    <property type="entry name" value="Rhomboid-like"/>
    <property type="match status" value="1"/>
</dbReference>
<sequence>MAQSDIGDWYRGIPQITRGWFTGSVVIPLAAKFGLLNPMWLILTFQQVVYRFQIWRPVTALFYYPITPMTGFHYLIQLYFLYNYSRRLETGVFDGRPADYLFMLIFNWICLVIIGFIAPLMLLMDPMVLSVLYVWCQLNRDAIVQFWFGTQFKAMYLPWVLVAFNMIIRGAGLSELLGIIVGHLYFFLMFKYPQDFGGRAFLRTPEILYKYFPNRQGGVSGFGMAPASRRPREENHDQPAGMRYRWGQGQQLGGQ</sequence>
<dbReference type="EnsemblMetazoa" id="XM_038213699.1">
    <property type="protein sequence ID" value="XP_038069627.1"/>
    <property type="gene ID" value="LOC119738750"/>
</dbReference>
<evidence type="ECO:0000256" key="5">
    <source>
        <dbReference type="ARBA" id="ARBA00022989"/>
    </source>
</evidence>
<evidence type="ECO:0000313" key="9">
    <source>
        <dbReference type="EnsemblMetazoa" id="XP_038069627.1"/>
    </source>
</evidence>
<protein>
    <recommendedName>
        <fullName evidence="7">Derlin</fullName>
    </recommendedName>
</protein>
<keyword evidence="3 7" id="KW-0812">Transmembrane</keyword>
<dbReference type="Pfam" id="PF04511">
    <property type="entry name" value="DER1"/>
    <property type="match status" value="1"/>
</dbReference>
<organism evidence="9 10">
    <name type="scientific">Patiria miniata</name>
    <name type="common">Bat star</name>
    <name type="synonym">Asterina miniata</name>
    <dbReference type="NCBI Taxonomy" id="46514"/>
    <lineage>
        <taxon>Eukaryota</taxon>
        <taxon>Metazoa</taxon>
        <taxon>Echinodermata</taxon>
        <taxon>Eleutherozoa</taxon>
        <taxon>Asterozoa</taxon>
        <taxon>Asteroidea</taxon>
        <taxon>Valvatacea</taxon>
        <taxon>Valvatida</taxon>
        <taxon>Asterinidae</taxon>
        <taxon>Patiria</taxon>
    </lineage>
</organism>
<dbReference type="AlphaFoldDB" id="A0A914B0V7"/>
<evidence type="ECO:0000313" key="10">
    <source>
        <dbReference type="Proteomes" id="UP000887568"/>
    </source>
</evidence>
<evidence type="ECO:0000256" key="6">
    <source>
        <dbReference type="ARBA" id="ARBA00023136"/>
    </source>
</evidence>
<feature type="transmembrane region" description="Helical" evidence="7">
    <location>
        <begin position="62"/>
        <end position="81"/>
    </location>
</feature>
<dbReference type="GO" id="GO:0005789">
    <property type="term" value="C:endoplasmic reticulum membrane"/>
    <property type="evidence" value="ECO:0007669"/>
    <property type="project" value="UniProtKB-SubCell"/>
</dbReference>
<feature type="transmembrane region" description="Helical" evidence="7">
    <location>
        <begin position="101"/>
        <end position="124"/>
    </location>
</feature>
<keyword evidence="4 7" id="KW-0256">Endoplasmic reticulum</keyword>
<dbReference type="InterPro" id="IPR007599">
    <property type="entry name" value="DER1"/>
</dbReference>
<dbReference type="CTD" id="79139"/>
<comment type="subcellular location">
    <subcellularLocation>
        <location evidence="1 7">Endoplasmic reticulum membrane</location>
        <topology evidence="1 7">Multi-pass membrane protein</topology>
    </subcellularLocation>
</comment>
<keyword evidence="6 7" id="KW-0472">Membrane</keyword>
<evidence type="ECO:0000256" key="2">
    <source>
        <dbReference type="ARBA" id="ARBA00008917"/>
    </source>
</evidence>
<accession>A0A914B0V7</accession>
<dbReference type="GO" id="GO:0006950">
    <property type="term" value="P:response to stress"/>
    <property type="evidence" value="ECO:0007669"/>
    <property type="project" value="UniProtKB-ARBA"/>
</dbReference>